<dbReference type="EMBL" id="CALLCH030000015">
    <property type="protein sequence ID" value="CAI4216241.1"/>
    <property type="molecule type" value="Genomic_DNA"/>
</dbReference>
<feature type="region of interest" description="Disordered" evidence="1">
    <location>
        <begin position="45"/>
        <end position="67"/>
    </location>
</feature>
<feature type="region of interest" description="Disordered" evidence="1">
    <location>
        <begin position="1"/>
        <end position="31"/>
    </location>
</feature>
<accession>A0A9P1H6H4</accession>
<keyword evidence="3" id="KW-1185">Reference proteome</keyword>
<dbReference type="AlphaFoldDB" id="A0A9P1H6H4"/>
<proteinExistence type="predicted"/>
<evidence type="ECO:0000256" key="1">
    <source>
        <dbReference type="SAM" id="MobiDB-lite"/>
    </source>
</evidence>
<dbReference type="Proteomes" id="UP000838763">
    <property type="component" value="Unassembled WGS sequence"/>
</dbReference>
<evidence type="ECO:0000313" key="3">
    <source>
        <dbReference type="Proteomes" id="UP000838763"/>
    </source>
</evidence>
<reference evidence="2" key="1">
    <citation type="submission" date="2022-11" db="EMBL/GenBank/DDBJ databases">
        <authorList>
            <person name="Scott C."/>
            <person name="Bruce N."/>
        </authorList>
    </citation>
    <scope>NUCLEOTIDE SEQUENCE</scope>
</reference>
<organism evidence="2 3">
    <name type="scientific">Parascedosporium putredinis</name>
    <dbReference type="NCBI Taxonomy" id="1442378"/>
    <lineage>
        <taxon>Eukaryota</taxon>
        <taxon>Fungi</taxon>
        <taxon>Dikarya</taxon>
        <taxon>Ascomycota</taxon>
        <taxon>Pezizomycotina</taxon>
        <taxon>Sordariomycetes</taxon>
        <taxon>Hypocreomycetidae</taxon>
        <taxon>Microascales</taxon>
        <taxon>Microascaceae</taxon>
        <taxon>Parascedosporium</taxon>
    </lineage>
</organism>
<protein>
    <submittedName>
        <fullName evidence="2">Uncharacterized protein</fullName>
    </submittedName>
</protein>
<name>A0A9P1H6H4_9PEZI</name>
<comment type="caution">
    <text evidence="2">The sequence shown here is derived from an EMBL/GenBank/DDBJ whole genome shotgun (WGS) entry which is preliminary data.</text>
</comment>
<gene>
    <name evidence="2" type="ORF">PPNO1_LOCUS5901</name>
</gene>
<sequence length="67" mass="7121">MTKVMAERRRPRRSDAGTPKELNGADDAMPESLRAGVIGDTCQFSSQLGAGSGERCGTLGEDGPRIR</sequence>
<evidence type="ECO:0000313" key="2">
    <source>
        <dbReference type="EMBL" id="CAI4216241.1"/>
    </source>
</evidence>